<dbReference type="CDD" id="cd07038">
    <property type="entry name" value="TPP_PYR_PDC_IPDC_like"/>
    <property type="match status" value="1"/>
</dbReference>
<dbReference type="InterPro" id="IPR029061">
    <property type="entry name" value="THDP-binding"/>
</dbReference>
<evidence type="ECO:0000256" key="11">
    <source>
        <dbReference type="RuleBase" id="RU362132"/>
    </source>
</evidence>
<accession>A0ABQ1ZRR7</accession>
<evidence type="ECO:0000313" key="16">
    <source>
        <dbReference type="EMBL" id="GGH77418.1"/>
    </source>
</evidence>
<keyword evidence="10" id="KW-0456">Lyase</keyword>
<dbReference type="InterPro" id="IPR012000">
    <property type="entry name" value="Thiamin_PyroP_enz_cen_dom"/>
</dbReference>
<comment type="function">
    <text evidence="3">Decarboxylates branched-chain and aromatic alpha-keto acids to aldehydes.</text>
</comment>
<evidence type="ECO:0000256" key="9">
    <source>
        <dbReference type="ARBA" id="ARBA00023052"/>
    </source>
</evidence>
<dbReference type="InterPro" id="IPR012110">
    <property type="entry name" value="PDC/IPDC-like"/>
</dbReference>
<dbReference type="PROSITE" id="PS00187">
    <property type="entry name" value="TPP_ENZYMES"/>
    <property type="match status" value="1"/>
</dbReference>
<keyword evidence="8" id="KW-0460">Magnesium</keyword>
<evidence type="ECO:0000256" key="3">
    <source>
        <dbReference type="ARBA" id="ARBA00002938"/>
    </source>
</evidence>
<dbReference type="Gene3D" id="3.40.50.970">
    <property type="match status" value="2"/>
</dbReference>
<dbReference type="CDD" id="cd02005">
    <property type="entry name" value="TPP_PDC_IPDC"/>
    <property type="match status" value="1"/>
</dbReference>
<evidence type="ECO:0000259" key="15">
    <source>
        <dbReference type="Pfam" id="PF02776"/>
    </source>
</evidence>
<dbReference type="InterPro" id="IPR029035">
    <property type="entry name" value="DHS-like_NAD/FAD-binding_dom"/>
</dbReference>
<gene>
    <name evidence="16" type="primary">pdc</name>
    <name evidence="16" type="ORF">GCM10007362_21140</name>
</gene>
<dbReference type="InterPro" id="IPR012001">
    <property type="entry name" value="Thiamin_PyroP_enz_TPP-bd_dom"/>
</dbReference>
<dbReference type="PANTHER" id="PTHR43452">
    <property type="entry name" value="PYRUVATE DECARBOXYLASE"/>
    <property type="match status" value="1"/>
</dbReference>
<evidence type="ECO:0000256" key="10">
    <source>
        <dbReference type="ARBA" id="ARBA00023239"/>
    </source>
</evidence>
<dbReference type="Pfam" id="PF02776">
    <property type="entry name" value="TPP_enzyme_N"/>
    <property type="match status" value="1"/>
</dbReference>
<dbReference type="InterPro" id="IPR047213">
    <property type="entry name" value="TPP_PYR_PDC_IPDC-like"/>
</dbReference>
<dbReference type="PIRSF" id="PIRSF036565">
    <property type="entry name" value="Pyruvt_ip_decrb"/>
    <property type="match status" value="1"/>
</dbReference>
<keyword evidence="6" id="KW-0479">Metal-binding</keyword>
<evidence type="ECO:0000256" key="8">
    <source>
        <dbReference type="ARBA" id="ARBA00022842"/>
    </source>
</evidence>
<dbReference type="InterPro" id="IPR000399">
    <property type="entry name" value="TPP-bd_CS"/>
</dbReference>
<evidence type="ECO:0000256" key="5">
    <source>
        <dbReference type="ARBA" id="ARBA00020054"/>
    </source>
</evidence>
<comment type="cofactor">
    <cofactor evidence="2">
        <name>thiamine diphosphate</name>
        <dbReference type="ChEBI" id="CHEBI:58937"/>
    </cofactor>
</comment>
<sequence>MAKTIMGKIRSNTQGEGGATLGTYLFDCLKKEGVTEVFGVPGDYNFTLFDTLEEYEGVKMVPARNELNGGYAADGYARVKGLAALITTFGVGELSAVNAIAGAYSENVPIVHIVGSPKSQKQKQQKLMHHTLMDGDFDAFRRVYEPISAYTAILTPDNAMAEIPKAISIAKRTKKPVYLSVALDLVQQPLTMKAPKPEEAKTNDSSLKSASKHARKMLKSAKQVLLLSDAQVKSWKWEPLVRALAEQLQIPVASTIMGKGGFDESHPNHIGTYGGKTGNESVSKAVDDSDCLIIAGYVPSDTNLGGEGSEPNPKKTIVIHPESTIVGGQIYADIRGEDMLRELAALGLTAELPVPAADRPYNSGTQLDGSHPLKAKEYYPLIQRLLQPGDIVIAETGTLAYGLSQVQLPQGATYIAQGGWQSIGYATPATLGACIAAPKRRVLLFTGDGSLQMTVQELSSMMAYGCKPIIFVLNNRGYTIEKHLNFRTPPHNQPYNEIPGWNYLKLIEAFGGHAYTERVRTIGELARAFRDAELQRSDKLCLIEMVVPDDMDAPEYLRQVSSEMEKQENKSKK</sequence>
<feature type="domain" description="Thiamine pyrophosphate enzyme N-terminal TPP-binding" evidence="15">
    <location>
        <begin position="20"/>
        <end position="128"/>
    </location>
</feature>
<evidence type="ECO:0000313" key="17">
    <source>
        <dbReference type="Proteomes" id="UP000605427"/>
    </source>
</evidence>
<dbReference type="SUPFAM" id="SSF52467">
    <property type="entry name" value="DHS-like NAD/FAD-binding domain"/>
    <property type="match status" value="1"/>
</dbReference>
<evidence type="ECO:0000256" key="12">
    <source>
        <dbReference type="SAM" id="MobiDB-lite"/>
    </source>
</evidence>
<comment type="similarity">
    <text evidence="4 11">Belongs to the TPP enzyme family.</text>
</comment>
<keyword evidence="16" id="KW-0670">Pyruvate</keyword>
<comment type="caution">
    <text evidence="16">The sequence shown here is derived from an EMBL/GenBank/DDBJ whole genome shotgun (WGS) entry which is preliminary data.</text>
</comment>
<dbReference type="PANTHER" id="PTHR43452:SF30">
    <property type="entry name" value="PYRUVATE DECARBOXYLASE ISOZYME 1-RELATED"/>
    <property type="match status" value="1"/>
</dbReference>
<feature type="domain" description="Thiamine pyrophosphate enzyme central" evidence="13">
    <location>
        <begin position="212"/>
        <end position="331"/>
    </location>
</feature>
<evidence type="ECO:0000259" key="14">
    <source>
        <dbReference type="Pfam" id="PF02775"/>
    </source>
</evidence>
<evidence type="ECO:0000256" key="2">
    <source>
        <dbReference type="ARBA" id="ARBA00001964"/>
    </source>
</evidence>
<feature type="region of interest" description="Disordered" evidence="12">
    <location>
        <begin position="194"/>
        <end position="213"/>
    </location>
</feature>
<organism evidence="16 17">
    <name type="scientific">Saccharibacillus endophyticus</name>
    <dbReference type="NCBI Taxonomy" id="2060666"/>
    <lineage>
        <taxon>Bacteria</taxon>
        <taxon>Bacillati</taxon>
        <taxon>Bacillota</taxon>
        <taxon>Bacilli</taxon>
        <taxon>Bacillales</taxon>
        <taxon>Paenibacillaceae</taxon>
        <taxon>Saccharibacillus</taxon>
    </lineage>
</organism>
<proteinExistence type="inferred from homology"/>
<dbReference type="Pfam" id="PF00205">
    <property type="entry name" value="TPP_enzyme_M"/>
    <property type="match status" value="1"/>
</dbReference>
<protein>
    <recommendedName>
        <fullName evidence="5">Alpha-keto-acid decarboxylase</fullName>
    </recommendedName>
</protein>
<reference evidence="17" key="1">
    <citation type="journal article" date="2019" name="Int. J. Syst. Evol. Microbiol.">
        <title>The Global Catalogue of Microorganisms (GCM) 10K type strain sequencing project: providing services to taxonomists for standard genome sequencing and annotation.</title>
        <authorList>
            <consortium name="The Broad Institute Genomics Platform"/>
            <consortium name="The Broad Institute Genome Sequencing Center for Infectious Disease"/>
            <person name="Wu L."/>
            <person name="Ma J."/>
        </authorList>
    </citation>
    <scope>NUCLEOTIDE SEQUENCE [LARGE SCALE GENOMIC DNA]</scope>
    <source>
        <strain evidence="17">CCM 8702</strain>
    </source>
</reference>
<dbReference type="EMBL" id="BMDD01000002">
    <property type="protein sequence ID" value="GGH77418.1"/>
    <property type="molecule type" value="Genomic_DNA"/>
</dbReference>
<comment type="cofactor">
    <cofactor evidence="1">
        <name>a metal cation</name>
        <dbReference type="ChEBI" id="CHEBI:25213"/>
    </cofactor>
</comment>
<evidence type="ECO:0000259" key="13">
    <source>
        <dbReference type="Pfam" id="PF00205"/>
    </source>
</evidence>
<dbReference type="RefSeq" id="WP_172243284.1">
    <property type="nucleotide sequence ID" value="NZ_BMDD01000002.1"/>
</dbReference>
<dbReference type="Proteomes" id="UP000605427">
    <property type="component" value="Unassembled WGS sequence"/>
</dbReference>
<dbReference type="SUPFAM" id="SSF52518">
    <property type="entry name" value="Thiamin diphosphate-binding fold (THDP-binding)"/>
    <property type="match status" value="2"/>
</dbReference>
<keyword evidence="17" id="KW-1185">Reference proteome</keyword>
<evidence type="ECO:0000256" key="4">
    <source>
        <dbReference type="ARBA" id="ARBA00007812"/>
    </source>
</evidence>
<keyword evidence="9 11" id="KW-0786">Thiamine pyrophosphate</keyword>
<dbReference type="InterPro" id="IPR047214">
    <property type="entry name" value="TPP_PDC_IPDC"/>
</dbReference>
<evidence type="ECO:0000256" key="6">
    <source>
        <dbReference type="ARBA" id="ARBA00022723"/>
    </source>
</evidence>
<evidence type="ECO:0000256" key="7">
    <source>
        <dbReference type="ARBA" id="ARBA00022793"/>
    </source>
</evidence>
<dbReference type="Gene3D" id="3.40.50.1220">
    <property type="entry name" value="TPP-binding domain"/>
    <property type="match status" value="1"/>
</dbReference>
<name>A0ABQ1ZRR7_9BACL</name>
<keyword evidence="7" id="KW-0210">Decarboxylase</keyword>
<feature type="domain" description="Thiamine pyrophosphate enzyme TPP-binding" evidence="14">
    <location>
        <begin position="406"/>
        <end position="544"/>
    </location>
</feature>
<evidence type="ECO:0000256" key="1">
    <source>
        <dbReference type="ARBA" id="ARBA00001920"/>
    </source>
</evidence>
<dbReference type="InterPro" id="IPR011766">
    <property type="entry name" value="TPP_enzyme_TPP-bd"/>
</dbReference>
<dbReference type="Pfam" id="PF02775">
    <property type="entry name" value="TPP_enzyme_C"/>
    <property type="match status" value="1"/>
</dbReference>